<organism evidence="7 8">
    <name type="scientific">Aquamicrobium aerolatum DSM 21857</name>
    <dbReference type="NCBI Taxonomy" id="1121003"/>
    <lineage>
        <taxon>Bacteria</taxon>
        <taxon>Pseudomonadati</taxon>
        <taxon>Pseudomonadota</taxon>
        <taxon>Alphaproteobacteria</taxon>
        <taxon>Hyphomicrobiales</taxon>
        <taxon>Phyllobacteriaceae</taxon>
        <taxon>Aerobium</taxon>
    </lineage>
</organism>
<proteinExistence type="predicted"/>
<keyword evidence="2" id="KW-1003">Cell membrane</keyword>
<evidence type="ECO:0000256" key="4">
    <source>
        <dbReference type="ARBA" id="ARBA00022679"/>
    </source>
</evidence>
<dbReference type="Proteomes" id="UP000242763">
    <property type="component" value="Unassembled WGS sequence"/>
</dbReference>
<sequence>MSETRAPFLRPLIARTLRGLKQAEYWIIARLALGVLWLLRRLPADAALNLADRVVRRLGPLVGRHRVALDNLRQAYPEKSEQEIAEIASDMWGNMARLAGEYVFLDQLFDFDPNAAEPGRVEVVGAETFLRLRDSGRPHIFFTAHSGNFELLPVAAARYDLKVTALFRAPNNPYIAKYIFSTRAESMGELLASRAGAAFGLARILERNGNIGVLVDQKFTRGVKTTFFGQACNTSPLVPKLARQYECDVYPARCIRLPGNRYRLEIQDPLVLPRTEKGTVDVNATAQLLNDTVEGWVREHPGQWMWFHKRWKME</sequence>
<dbReference type="CDD" id="cd07984">
    <property type="entry name" value="LPLAT_LABLAT-like"/>
    <property type="match status" value="1"/>
</dbReference>
<dbReference type="NCBIfam" id="NF005120">
    <property type="entry name" value="PRK06553.1"/>
    <property type="match status" value="1"/>
</dbReference>
<comment type="subcellular location">
    <subcellularLocation>
        <location evidence="1">Cell inner membrane</location>
    </subcellularLocation>
</comment>
<dbReference type="InterPro" id="IPR004960">
    <property type="entry name" value="LipA_acyltrans"/>
</dbReference>
<dbReference type="RefSeq" id="WP_091523217.1">
    <property type="nucleotide sequence ID" value="NZ_FORF01000015.1"/>
</dbReference>
<dbReference type="PANTHER" id="PTHR30606:SF9">
    <property type="entry name" value="LIPID A BIOSYNTHESIS LAUROYLTRANSFERASE"/>
    <property type="match status" value="1"/>
</dbReference>
<gene>
    <name evidence="7" type="ORF">SAMN03080618_02677</name>
</gene>
<protein>
    <submittedName>
        <fullName evidence="7">KDO2-lipid IV(A) lauroyltransferase</fullName>
    </submittedName>
</protein>
<keyword evidence="8" id="KW-1185">Reference proteome</keyword>
<keyword evidence="3" id="KW-0997">Cell inner membrane</keyword>
<evidence type="ECO:0000313" key="8">
    <source>
        <dbReference type="Proteomes" id="UP000242763"/>
    </source>
</evidence>
<keyword evidence="6" id="KW-0012">Acyltransferase</keyword>
<dbReference type="EMBL" id="FORF01000015">
    <property type="protein sequence ID" value="SFJ33608.1"/>
    <property type="molecule type" value="Genomic_DNA"/>
</dbReference>
<dbReference type="AlphaFoldDB" id="A0A1I3QHU5"/>
<evidence type="ECO:0000256" key="1">
    <source>
        <dbReference type="ARBA" id="ARBA00004533"/>
    </source>
</evidence>
<name>A0A1I3QHU5_9HYPH</name>
<evidence type="ECO:0000256" key="5">
    <source>
        <dbReference type="ARBA" id="ARBA00023136"/>
    </source>
</evidence>
<accession>A0A1I3QHU5</accession>
<dbReference type="Pfam" id="PF03279">
    <property type="entry name" value="Lip_A_acyltrans"/>
    <property type="match status" value="1"/>
</dbReference>
<keyword evidence="5" id="KW-0472">Membrane</keyword>
<evidence type="ECO:0000256" key="2">
    <source>
        <dbReference type="ARBA" id="ARBA00022475"/>
    </source>
</evidence>
<dbReference type="GO" id="GO:0009247">
    <property type="term" value="P:glycolipid biosynthetic process"/>
    <property type="evidence" value="ECO:0007669"/>
    <property type="project" value="UniProtKB-ARBA"/>
</dbReference>
<dbReference type="GO" id="GO:0016746">
    <property type="term" value="F:acyltransferase activity"/>
    <property type="evidence" value="ECO:0007669"/>
    <property type="project" value="UniProtKB-KW"/>
</dbReference>
<dbReference type="PANTHER" id="PTHR30606">
    <property type="entry name" value="LIPID A BIOSYNTHESIS LAUROYL ACYLTRANSFERASE"/>
    <property type="match status" value="1"/>
</dbReference>
<dbReference type="STRING" id="1121003.SAMN03080618_02677"/>
<keyword evidence="4 7" id="KW-0808">Transferase</keyword>
<evidence type="ECO:0000256" key="6">
    <source>
        <dbReference type="ARBA" id="ARBA00023315"/>
    </source>
</evidence>
<dbReference type="OrthoDB" id="9801955at2"/>
<dbReference type="GO" id="GO:0005886">
    <property type="term" value="C:plasma membrane"/>
    <property type="evidence" value="ECO:0007669"/>
    <property type="project" value="UniProtKB-SubCell"/>
</dbReference>
<evidence type="ECO:0000256" key="3">
    <source>
        <dbReference type="ARBA" id="ARBA00022519"/>
    </source>
</evidence>
<reference evidence="8" key="1">
    <citation type="submission" date="2016-10" db="EMBL/GenBank/DDBJ databases">
        <authorList>
            <person name="Varghese N."/>
            <person name="Submissions S."/>
        </authorList>
    </citation>
    <scope>NUCLEOTIDE SEQUENCE [LARGE SCALE GENOMIC DNA]</scope>
    <source>
        <strain evidence="8">DSM 21857</strain>
    </source>
</reference>
<evidence type="ECO:0000313" key="7">
    <source>
        <dbReference type="EMBL" id="SFJ33608.1"/>
    </source>
</evidence>